<dbReference type="InterPro" id="IPR001138">
    <property type="entry name" value="Zn2Cys6_DnaBD"/>
</dbReference>
<dbReference type="GO" id="GO:0008270">
    <property type="term" value="F:zinc ion binding"/>
    <property type="evidence" value="ECO:0007669"/>
    <property type="project" value="InterPro"/>
</dbReference>
<dbReference type="SMART" id="SM00066">
    <property type="entry name" value="GAL4"/>
    <property type="match status" value="1"/>
</dbReference>
<evidence type="ECO:0000256" key="2">
    <source>
        <dbReference type="ARBA" id="ARBA00023242"/>
    </source>
</evidence>
<dbReference type="Gene3D" id="4.10.240.10">
    <property type="entry name" value="Zn(2)-C6 fungal-type DNA-binding domain"/>
    <property type="match status" value="1"/>
</dbReference>
<name>A0A4T0WEJ4_9PEZI</name>
<dbReference type="CDD" id="cd12148">
    <property type="entry name" value="fungal_TF_MHR"/>
    <property type="match status" value="1"/>
</dbReference>
<organism evidence="5 6">
    <name type="scientific">Colletotrichum higginsianum</name>
    <dbReference type="NCBI Taxonomy" id="80884"/>
    <lineage>
        <taxon>Eukaryota</taxon>
        <taxon>Fungi</taxon>
        <taxon>Dikarya</taxon>
        <taxon>Ascomycota</taxon>
        <taxon>Pezizomycotina</taxon>
        <taxon>Sordariomycetes</taxon>
        <taxon>Hypocreomycetidae</taxon>
        <taxon>Glomerellales</taxon>
        <taxon>Glomerellaceae</taxon>
        <taxon>Colletotrichum</taxon>
        <taxon>Colletotrichum destructivum species complex</taxon>
    </lineage>
</organism>
<gene>
    <name evidence="5" type="ORF">CH35J_002908</name>
</gene>
<evidence type="ECO:0000256" key="1">
    <source>
        <dbReference type="ARBA" id="ARBA00022723"/>
    </source>
</evidence>
<evidence type="ECO:0000256" key="3">
    <source>
        <dbReference type="SAM" id="MobiDB-lite"/>
    </source>
</evidence>
<accession>A0A4T0WEJ4</accession>
<evidence type="ECO:0000259" key="4">
    <source>
        <dbReference type="PROSITE" id="PS50048"/>
    </source>
</evidence>
<dbReference type="Proteomes" id="UP000305883">
    <property type="component" value="Unassembled WGS sequence"/>
</dbReference>
<keyword evidence="2" id="KW-0539">Nucleus</keyword>
<dbReference type="CDD" id="cd00067">
    <property type="entry name" value="GAL4"/>
    <property type="match status" value="1"/>
</dbReference>
<dbReference type="GO" id="GO:0000981">
    <property type="term" value="F:DNA-binding transcription factor activity, RNA polymerase II-specific"/>
    <property type="evidence" value="ECO:0007669"/>
    <property type="project" value="InterPro"/>
</dbReference>
<dbReference type="PANTHER" id="PTHR31668">
    <property type="entry name" value="GLUCOSE TRANSPORT TRANSCRIPTION REGULATOR RGT1-RELATED-RELATED"/>
    <property type="match status" value="1"/>
</dbReference>
<dbReference type="SUPFAM" id="SSF57701">
    <property type="entry name" value="Zn2/Cys6 DNA-binding domain"/>
    <property type="match status" value="1"/>
</dbReference>
<dbReference type="InterPro" id="IPR007219">
    <property type="entry name" value="XnlR_reg_dom"/>
</dbReference>
<evidence type="ECO:0000313" key="6">
    <source>
        <dbReference type="Proteomes" id="UP000305883"/>
    </source>
</evidence>
<feature type="compositionally biased region" description="Low complexity" evidence="3">
    <location>
        <begin position="60"/>
        <end position="119"/>
    </location>
</feature>
<dbReference type="Pfam" id="PF04082">
    <property type="entry name" value="Fungal_trans"/>
    <property type="match status" value="1"/>
</dbReference>
<evidence type="ECO:0000313" key="5">
    <source>
        <dbReference type="EMBL" id="TID04066.1"/>
    </source>
</evidence>
<dbReference type="PROSITE" id="PS50048">
    <property type="entry name" value="ZN2_CY6_FUNGAL_2"/>
    <property type="match status" value="1"/>
</dbReference>
<dbReference type="GO" id="GO:0003677">
    <property type="term" value="F:DNA binding"/>
    <property type="evidence" value="ECO:0007669"/>
    <property type="project" value="InterPro"/>
</dbReference>
<dbReference type="PANTHER" id="PTHR31668:SF28">
    <property type="entry name" value="ZN(II)2CYS6 TRANSCRIPTION FACTOR (EUROFUNG)"/>
    <property type="match status" value="1"/>
</dbReference>
<sequence>MSSGRKIGKRACDACKIRKIKCTEVPPCDGCAAIGTACTFNKVPATRGPRNLRAKTIRQIAQAQQETAASATAPTNSTSPTSDGAAVASTPAAGTAPSGATSSSRSPSSSEGGSSEGTRGSTGGQRLARQETALQPQRTPSASLVLRLCIYRLRLFPVWPIIAVEEIMASLSRDADDLESYVLANAVGAATISQLKLATTDNDDPATASSMEAECQRSRMTLQEREGGPPMNLNWLRTSFFLHVYHENQQPGGGKSLLYLREAITIAQIMGLHKESSYAALPLPEQQMKRRILWLLFVTERGVAMLHKLPVVLKSNIRFPSLDGSGVGEDEGHILPAFKKLANLFWIFDQSGAFDILQNSDDEDAMWSMADGLQTASRACLDVVQRKLQEIPLDSDASNDIQRADIVVTRQWMQAVLWKVTMNHGRAWSGNNVTSLSHPIQIAKEFLQLISQLPSTAIEAHGPGIEFKIYEIASAVTDAVANNFRLPRSSMDGPRDILLQLQRVLASCRGGNKALLEMLCTRIAEVQDGPLLAMNRNLTPRVQEVNDDQWRNERAAEANGQTNVFTAINGMSNPDQPYAQAQASFLSMFDKDGAAQSMGNGGPVPLSSQRQNLGRPIWDQPAQMGPGAHDLIDQLQNFDGSFNTVESNGTLDMLFANGALWDNVTNDDWMASVQNNPGVFNSPTQASANLQRTLLPKSVPGVPNQAKTLAGPGAQGIAPLLSNLEACRSVCKRREDGER</sequence>
<comment type="caution">
    <text evidence="5">The sequence shown here is derived from an EMBL/GenBank/DDBJ whole genome shotgun (WGS) entry which is preliminary data.</text>
</comment>
<keyword evidence="1" id="KW-0479">Metal-binding</keyword>
<dbReference type="InterPro" id="IPR050797">
    <property type="entry name" value="Carb_Metab_Trans_Reg"/>
</dbReference>
<dbReference type="EMBL" id="MWPZ01000002">
    <property type="protein sequence ID" value="TID04066.1"/>
    <property type="molecule type" value="Genomic_DNA"/>
</dbReference>
<protein>
    <submittedName>
        <fullName evidence="5">Putative sucrose utilization protein SUC1</fullName>
    </submittedName>
</protein>
<dbReference type="GO" id="GO:0006351">
    <property type="term" value="P:DNA-templated transcription"/>
    <property type="evidence" value="ECO:0007669"/>
    <property type="project" value="InterPro"/>
</dbReference>
<proteinExistence type="predicted"/>
<dbReference type="InterPro" id="IPR036864">
    <property type="entry name" value="Zn2-C6_fun-type_DNA-bd_sf"/>
</dbReference>
<reference evidence="5 6" key="1">
    <citation type="journal article" date="2019" name="Genome Biol. Evol.">
        <title>Genomic Plasticity Mediated by Transposable Elements in the Plant Pathogenic Fungus Colletotrichum higginsianum.</title>
        <authorList>
            <person name="Tsushima A."/>
            <person name="Gan P."/>
            <person name="Kumakura N."/>
            <person name="Narusaka M."/>
            <person name="Takano Y."/>
            <person name="Narusaka Y."/>
            <person name="Shirasu K."/>
        </authorList>
    </citation>
    <scope>NUCLEOTIDE SEQUENCE [LARGE SCALE GENOMIC DNA]</scope>
    <source>
        <strain evidence="5 6">MAFF305635-RFP</strain>
    </source>
</reference>
<dbReference type="AlphaFoldDB" id="A0A4T0WEJ4"/>
<feature type="domain" description="Zn(2)-C6 fungal-type" evidence="4">
    <location>
        <begin position="11"/>
        <end position="40"/>
    </location>
</feature>
<dbReference type="Pfam" id="PF00172">
    <property type="entry name" value="Zn_clus"/>
    <property type="match status" value="1"/>
</dbReference>
<dbReference type="OrthoDB" id="2740448at2759"/>
<dbReference type="PROSITE" id="PS00463">
    <property type="entry name" value="ZN2_CY6_FUNGAL_1"/>
    <property type="match status" value="1"/>
</dbReference>
<feature type="region of interest" description="Disordered" evidence="3">
    <location>
        <begin position="60"/>
        <end position="138"/>
    </location>
</feature>